<dbReference type="RefSeq" id="WP_047119626.1">
    <property type="nucleotide sequence ID" value="NZ_POAF01000001.1"/>
</dbReference>
<dbReference type="InterPro" id="IPR032369">
    <property type="entry name" value="DUF4872"/>
</dbReference>
<dbReference type="Pfam" id="PF14399">
    <property type="entry name" value="BtrH_N"/>
    <property type="match status" value="1"/>
</dbReference>
<evidence type="ECO:0000259" key="2">
    <source>
        <dbReference type="Pfam" id="PF14399"/>
    </source>
</evidence>
<keyword evidence="5" id="KW-1185">Reference proteome</keyword>
<evidence type="ECO:0000256" key="1">
    <source>
        <dbReference type="SAM" id="MobiDB-lite"/>
    </source>
</evidence>
<dbReference type="Pfam" id="PF16169">
    <property type="entry name" value="DUF4872"/>
    <property type="match status" value="1"/>
</dbReference>
<reference evidence="4 5" key="1">
    <citation type="submission" date="2018-01" db="EMBL/GenBank/DDBJ databases">
        <title>Glutamicibacter soli strain NHPC-3 Whole genome sequence and assembly.</title>
        <authorList>
            <person name="Choudhury P."/>
            <person name="Gupta D."/>
            <person name="Sengupta K."/>
            <person name="Jawed A."/>
            <person name="Sultana N."/>
            <person name="Saha P."/>
        </authorList>
    </citation>
    <scope>NUCLEOTIDE SEQUENCE [LARGE SCALE GENOMIC DNA]</scope>
    <source>
        <strain evidence="4 5">NHPC-3</strain>
    </source>
</reference>
<comment type="caution">
    <text evidence="4">The sequence shown here is derived from an EMBL/GenBank/DDBJ whole genome shotgun (WGS) entry which is preliminary data.</text>
</comment>
<feature type="compositionally biased region" description="Polar residues" evidence="1">
    <location>
        <begin position="20"/>
        <end position="34"/>
    </location>
</feature>
<accession>A0A365YNR9</accession>
<dbReference type="Proteomes" id="UP000252167">
    <property type="component" value="Unassembled WGS sequence"/>
</dbReference>
<feature type="compositionally biased region" description="Basic and acidic residues" evidence="1">
    <location>
        <begin position="35"/>
        <end position="44"/>
    </location>
</feature>
<feature type="region of interest" description="Disordered" evidence="1">
    <location>
        <begin position="1"/>
        <end position="84"/>
    </location>
</feature>
<feature type="domain" description="DUF4872" evidence="3">
    <location>
        <begin position="245"/>
        <end position="433"/>
    </location>
</feature>
<gene>
    <name evidence="4" type="ORF">C1H84_03555</name>
</gene>
<sequence>MAQPANLKKLARERMERTGESYTTARKNILTNKPESPRAARAAEARNYASQGKSGKQGSGKAKSAKPKRPEQPAKAPANLDELPEYPAPENVVQYDAALWHRVLTQAGVTNPVTGQPYSEAMLAGLAGGVGFMQHSFQDEDAVSVTLVTRAHPEPYTQNLLTRCGAKINERTTGSAVRAAEYLDTGLDAGRAVVVRVAVNALPWIEEGEVDESDTIDLAVVGELDDDLLVDDGSGSLNPISPEDLTAARARRKREKFWQAWVTSRRSPKPEALASNVLDAVQETTARLLGTSELRGIPVHFAKNFGIAGMRNFAARLRDTEGKTGWNQMFADAEQLEIGLSQLAGFLSDTRFGGIGGLRGLYADFLDEAADLPGLSELGEHSAAYAQLAAFWIDFAQLLEEPADIDQRQPLFDKMAQVMDQIADAEQEAAQALADTAATLRTVAGVAH</sequence>
<dbReference type="EMBL" id="POAF01000001">
    <property type="protein sequence ID" value="RBM04356.1"/>
    <property type="molecule type" value="Genomic_DNA"/>
</dbReference>
<protein>
    <submittedName>
        <fullName evidence="4">DUF4872 domain-containing protein</fullName>
    </submittedName>
</protein>
<feature type="compositionally biased region" description="Basic and acidic residues" evidence="1">
    <location>
        <begin position="10"/>
        <end position="19"/>
    </location>
</feature>
<name>A0A365YNR9_9MICC</name>
<feature type="compositionally biased region" description="Low complexity" evidence="1">
    <location>
        <begin position="45"/>
        <end position="62"/>
    </location>
</feature>
<dbReference type="AlphaFoldDB" id="A0A365YNR9"/>
<organism evidence="4 5">
    <name type="scientific">Glutamicibacter soli</name>
    <dbReference type="NCBI Taxonomy" id="453836"/>
    <lineage>
        <taxon>Bacteria</taxon>
        <taxon>Bacillati</taxon>
        <taxon>Actinomycetota</taxon>
        <taxon>Actinomycetes</taxon>
        <taxon>Micrococcales</taxon>
        <taxon>Micrococcaceae</taxon>
        <taxon>Glutamicibacter</taxon>
    </lineage>
</organism>
<evidence type="ECO:0000259" key="3">
    <source>
        <dbReference type="Pfam" id="PF16169"/>
    </source>
</evidence>
<dbReference type="InterPro" id="IPR026935">
    <property type="entry name" value="BtrH_N"/>
</dbReference>
<feature type="domain" description="Butirosin biosynthesis protein H N-terminal" evidence="2">
    <location>
        <begin position="112"/>
        <end position="232"/>
    </location>
</feature>
<evidence type="ECO:0000313" key="5">
    <source>
        <dbReference type="Proteomes" id="UP000252167"/>
    </source>
</evidence>
<proteinExistence type="predicted"/>
<evidence type="ECO:0000313" key="4">
    <source>
        <dbReference type="EMBL" id="RBM04356.1"/>
    </source>
</evidence>